<evidence type="ECO:0000313" key="2">
    <source>
        <dbReference type="Proteomes" id="UP000694560"/>
    </source>
</evidence>
<accession>A0A8C5UCX6</accession>
<keyword evidence="2" id="KW-1185">Reference proteome</keyword>
<dbReference type="PANTHER" id="PTHR35824:SF1">
    <property type="entry name" value="MEMBRANE-ANCHORED JUNCTION PROTEIN"/>
    <property type="match status" value="1"/>
</dbReference>
<dbReference type="GO" id="GO:0007129">
    <property type="term" value="P:homologous chromosome pairing at meiosis"/>
    <property type="evidence" value="ECO:0007669"/>
    <property type="project" value="TreeGrafter"/>
</dbReference>
<organism evidence="1 2">
    <name type="scientific">Malurus cyaneus samueli</name>
    <dbReference type="NCBI Taxonomy" id="2593467"/>
    <lineage>
        <taxon>Eukaryota</taxon>
        <taxon>Metazoa</taxon>
        <taxon>Chordata</taxon>
        <taxon>Craniata</taxon>
        <taxon>Vertebrata</taxon>
        <taxon>Euteleostomi</taxon>
        <taxon>Archelosauria</taxon>
        <taxon>Archosauria</taxon>
        <taxon>Dinosauria</taxon>
        <taxon>Saurischia</taxon>
        <taxon>Theropoda</taxon>
        <taxon>Coelurosauria</taxon>
        <taxon>Aves</taxon>
        <taxon>Neognathae</taxon>
        <taxon>Neoaves</taxon>
        <taxon>Telluraves</taxon>
        <taxon>Australaves</taxon>
        <taxon>Passeriformes</taxon>
        <taxon>Meliphagoidea</taxon>
        <taxon>Maluridae</taxon>
        <taxon>Malurus</taxon>
    </lineage>
</organism>
<dbReference type="OrthoDB" id="6162963at2759"/>
<dbReference type="GO" id="GO:0003677">
    <property type="term" value="F:DNA binding"/>
    <property type="evidence" value="ECO:0007669"/>
    <property type="project" value="InterPro"/>
</dbReference>
<reference evidence="1" key="1">
    <citation type="submission" date="2025-08" db="UniProtKB">
        <authorList>
            <consortium name="Ensembl"/>
        </authorList>
    </citation>
    <scope>IDENTIFICATION</scope>
</reference>
<dbReference type="Pfam" id="PF15077">
    <property type="entry name" value="MAJIN"/>
    <property type="match status" value="1"/>
</dbReference>
<sequence>MPLKPFTYPLPETRFLHAGRHVYKFKIRYGNFIRYVCSSQEASLQFVDFLHASFLQYLINMINDIFIELQLLLTPWSPISANSLVSLSCVNFMLWWKRVTFCRQYFEIL</sequence>
<proteinExistence type="predicted"/>
<dbReference type="InterPro" id="IPR027816">
    <property type="entry name" value="MAJIN"/>
</dbReference>
<dbReference type="PANTHER" id="PTHR35824">
    <property type="entry name" value="MEMBRANE-ANCHORED JUNCTION PROTEIN MAJIN"/>
    <property type="match status" value="1"/>
</dbReference>
<dbReference type="GO" id="GO:0070197">
    <property type="term" value="P:meiotic attachment of telomere to nuclear envelope"/>
    <property type="evidence" value="ECO:0007669"/>
    <property type="project" value="TreeGrafter"/>
</dbReference>
<dbReference type="Proteomes" id="UP000694560">
    <property type="component" value="Unplaced"/>
</dbReference>
<name>A0A8C5UCX6_9PASS</name>
<dbReference type="AlphaFoldDB" id="A0A8C5UCX6"/>
<protein>
    <submittedName>
        <fullName evidence="1">Uncharacterized protein</fullName>
    </submittedName>
</protein>
<evidence type="ECO:0000313" key="1">
    <source>
        <dbReference type="Ensembl" id="ENSMCSP00000021255.1"/>
    </source>
</evidence>
<dbReference type="Ensembl" id="ENSMCST00000021793.1">
    <property type="protein sequence ID" value="ENSMCSP00000021255.1"/>
    <property type="gene ID" value="ENSMCSG00000014854.1"/>
</dbReference>
<dbReference type="GO" id="GO:0005637">
    <property type="term" value="C:nuclear inner membrane"/>
    <property type="evidence" value="ECO:0007669"/>
    <property type="project" value="TreeGrafter"/>
</dbReference>
<reference evidence="1" key="2">
    <citation type="submission" date="2025-09" db="UniProtKB">
        <authorList>
            <consortium name="Ensembl"/>
        </authorList>
    </citation>
    <scope>IDENTIFICATION</scope>
</reference>